<sequence>MQKITKTVFVSSALLLSSTLFAVPSFAGSGCAFDAETNKGFIATCSEETEEVIITGIVSQQQIEQQLPGYAEEYQQYQADQAIIAKLKNIDKPTDIVVIIGTWCPDCHRETPRFMRILNEVNNPNITVKYIGIDRSKKDPEGLAAEYEFTRIPTFIVHQDDKKIGTIVESPTDSLEGDLYQILAD</sequence>
<dbReference type="PROSITE" id="PS51352">
    <property type="entry name" value="THIOREDOXIN_2"/>
    <property type="match status" value="1"/>
</dbReference>
<dbReference type="Gene3D" id="3.40.30.10">
    <property type="entry name" value="Glutaredoxin"/>
    <property type="match status" value="1"/>
</dbReference>
<dbReference type="InterPro" id="IPR013766">
    <property type="entry name" value="Thioredoxin_domain"/>
</dbReference>
<evidence type="ECO:0000259" key="2">
    <source>
        <dbReference type="PROSITE" id="PS51352"/>
    </source>
</evidence>
<dbReference type="OrthoDB" id="6398367at2"/>
<dbReference type="InterPro" id="IPR036249">
    <property type="entry name" value="Thioredoxin-like_sf"/>
</dbReference>
<proteinExistence type="predicted"/>
<dbReference type="Proteomes" id="UP000291106">
    <property type="component" value="Chromosome"/>
</dbReference>
<protein>
    <submittedName>
        <fullName evidence="3">Thioredoxin</fullName>
    </submittedName>
</protein>
<dbReference type="RefSeq" id="WP_130600815.1">
    <property type="nucleotide sequence ID" value="NZ_CP036200.1"/>
</dbReference>
<keyword evidence="4" id="KW-1185">Reference proteome</keyword>
<reference evidence="3 4" key="1">
    <citation type="submission" date="2019-02" db="EMBL/GenBank/DDBJ databases">
        <title>Shewanella sp. D4-2 isolated from Dokdo Island.</title>
        <authorList>
            <person name="Baek K."/>
        </authorList>
    </citation>
    <scope>NUCLEOTIDE SEQUENCE [LARGE SCALE GENOMIC DNA]</scope>
    <source>
        <strain evidence="3 4">D4-2</strain>
    </source>
</reference>
<dbReference type="Pfam" id="PF14595">
    <property type="entry name" value="Thioredoxin_9"/>
    <property type="match status" value="1"/>
</dbReference>
<accession>A0A411PJL1</accession>
<feature type="domain" description="Thioredoxin" evidence="2">
    <location>
        <begin position="61"/>
        <end position="185"/>
    </location>
</feature>
<organism evidence="3 4">
    <name type="scientific">Shewanella maritima</name>
    <dbReference type="NCBI Taxonomy" id="2520507"/>
    <lineage>
        <taxon>Bacteria</taxon>
        <taxon>Pseudomonadati</taxon>
        <taxon>Pseudomonadota</taxon>
        <taxon>Gammaproteobacteria</taxon>
        <taxon>Alteromonadales</taxon>
        <taxon>Shewanellaceae</taxon>
        <taxon>Shewanella</taxon>
    </lineage>
</organism>
<dbReference type="SUPFAM" id="SSF52833">
    <property type="entry name" value="Thioredoxin-like"/>
    <property type="match status" value="1"/>
</dbReference>
<evidence type="ECO:0000313" key="4">
    <source>
        <dbReference type="Proteomes" id="UP000291106"/>
    </source>
</evidence>
<feature type="chain" id="PRO_5019093379" evidence="1">
    <location>
        <begin position="23"/>
        <end position="185"/>
    </location>
</feature>
<dbReference type="AlphaFoldDB" id="A0A411PJL1"/>
<gene>
    <name evidence="3" type="ORF">EXU30_13355</name>
</gene>
<evidence type="ECO:0000256" key="1">
    <source>
        <dbReference type="SAM" id="SignalP"/>
    </source>
</evidence>
<dbReference type="EMBL" id="CP036200">
    <property type="protein sequence ID" value="QBF83570.1"/>
    <property type="molecule type" value="Genomic_DNA"/>
</dbReference>
<name>A0A411PJL1_9GAMM</name>
<feature type="signal peptide" evidence="1">
    <location>
        <begin position="1"/>
        <end position="22"/>
    </location>
</feature>
<evidence type="ECO:0000313" key="3">
    <source>
        <dbReference type="EMBL" id="QBF83570.1"/>
    </source>
</evidence>
<dbReference type="KEGG" id="smai:EXU30_13355"/>
<keyword evidence="1" id="KW-0732">Signal</keyword>
<dbReference type="PROSITE" id="PS51257">
    <property type="entry name" value="PROKAR_LIPOPROTEIN"/>
    <property type="match status" value="1"/>
</dbReference>
<dbReference type="CDD" id="cd02947">
    <property type="entry name" value="TRX_family"/>
    <property type="match status" value="1"/>
</dbReference>